<protein>
    <submittedName>
        <fullName evidence="1">Translation initiation factor IF-1</fullName>
    </submittedName>
</protein>
<dbReference type="EMBL" id="MK639365">
    <property type="protein sequence ID" value="QIM59089.1"/>
    <property type="molecule type" value="Genomic_DNA"/>
</dbReference>
<dbReference type="RefSeq" id="YP_009757271.1">
    <property type="nucleotide sequence ID" value="NC_047193.1"/>
</dbReference>
<dbReference type="AlphaFoldDB" id="A0A6G8IZH3"/>
<accession>A0A6G8IZH3</accession>
<reference evidence="1" key="1">
    <citation type="journal article" date="2020" name="Phytotaxa">
        <title>Plastome data provide insights into intra and interspecific diversity and ndh gene loss in Capparis (Capparaceae).</title>
        <authorList>
            <person name="Maurya S."/>
            <person name="Darshetkar A.M."/>
            <person name="Datar M.N."/>
            <person name="Tamhankar S."/>
            <person name="Li P."/>
            <person name="Choudhary R.K."/>
        </authorList>
    </citation>
    <scope>NUCLEOTIDE SEQUENCE</scope>
</reference>
<dbReference type="GeneID" id="54619079"/>
<organism evidence="1">
    <name type="scientific">Capparis spinosa var. spinosa</name>
    <dbReference type="NCBI Taxonomy" id="2717818"/>
    <lineage>
        <taxon>Eukaryota</taxon>
        <taxon>Viridiplantae</taxon>
        <taxon>Streptophyta</taxon>
        <taxon>Embryophyta</taxon>
        <taxon>Tracheophyta</taxon>
        <taxon>Spermatophyta</taxon>
        <taxon>Magnoliopsida</taxon>
        <taxon>eudicotyledons</taxon>
        <taxon>Gunneridae</taxon>
        <taxon>Pentapetalae</taxon>
        <taxon>rosids</taxon>
        <taxon>malvids</taxon>
        <taxon>Brassicales</taxon>
        <taxon>Capparaceae</taxon>
        <taxon>Capparis</taxon>
        <taxon>Capparis spinosa subsp. spinosa</taxon>
    </lineage>
</organism>
<keyword evidence="1" id="KW-0396">Initiation factor</keyword>
<gene>
    <name evidence="1" type="primary">infA</name>
</gene>
<keyword evidence="1" id="KW-0934">Plastid</keyword>
<dbReference type="GO" id="GO:0003743">
    <property type="term" value="F:translation initiation factor activity"/>
    <property type="evidence" value="ECO:0007669"/>
    <property type="project" value="UniProtKB-KW"/>
</dbReference>
<geneLocation type="chloroplast" evidence="1"/>
<evidence type="ECO:0000313" key="1">
    <source>
        <dbReference type="EMBL" id="QIM59089.1"/>
    </source>
</evidence>
<name>A0A6G8IZH3_CAPSN</name>
<keyword evidence="1" id="KW-0150">Chloroplast</keyword>
<sequence length="16" mass="1992">MVQLCLDTEDLFDFRF</sequence>
<proteinExistence type="predicted"/>
<keyword evidence="1" id="KW-0648">Protein biosynthesis</keyword>